<protein>
    <submittedName>
        <fullName evidence="1">Uncharacterized protein</fullName>
    </submittedName>
</protein>
<name>A0A1M4WHE6_9BACT</name>
<evidence type="ECO:0000313" key="2">
    <source>
        <dbReference type="Proteomes" id="UP000184480"/>
    </source>
</evidence>
<dbReference type="EMBL" id="FQUC01000002">
    <property type="protein sequence ID" value="SHE80659.1"/>
    <property type="molecule type" value="Genomic_DNA"/>
</dbReference>
<keyword evidence="2" id="KW-1185">Reference proteome</keyword>
<dbReference type="AlphaFoldDB" id="A0A1M4WHE6"/>
<gene>
    <name evidence="1" type="ORF">SAMN05444362_102227</name>
</gene>
<dbReference type="Proteomes" id="UP000184480">
    <property type="component" value="Unassembled WGS sequence"/>
</dbReference>
<sequence length="67" mass="7764">MLIVCKMTEVALSYLTQTDALCTKALTKKNNETQTLFALFLNTRISEQIKDYTNSNDLSYITFYKEK</sequence>
<evidence type="ECO:0000313" key="1">
    <source>
        <dbReference type="EMBL" id="SHE80659.1"/>
    </source>
</evidence>
<organism evidence="1 2">
    <name type="scientific">Dysgonomonas macrotermitis</name>
    <dbReference type="NCBI Taxonomy" id="1346286"/>
    <lineage>
        <taxon>Bacteria</taxon>
        <taxon>Pseudomonadati</taxon>
        <taxon>Bacteroidota</taxon>
        <taxon>Bacteroidia</taxon>
        <taxon>Bacteroidales</taxon>
        <taxon>Dysgonomonadaceae</taxon>
        <taxon>Dysgonomonas</taxon>
    </lineage>
</organism>
<proteinExistence type="predicted"/>
<dbReference type="STRING" id="1346286.SAMN05444362_102227"/>
<reference evidence="2" key="1">
    <citation type="submission" date="2016-11" db="EMBL/GenBank/DDBJ databases">
        <authorList>
            <person name="Varghese N."/>
            <person name="Submissions S."/>
        </authorList>
    </citation>
    <scope>NUCLEOTIDE SEQUENCE [LARGE SCALE GENOMIC DNA]</scope>
    <source>
        <strain evidence="2">DSM 27370</strain>
    </source>
</reference>
<accession>A0A1M4WHE6</accession>